<feature type="transmembrane region" description="Helical" evidence="9">
    <location>
        <begin position="273"/>
        <end position="297"/>
    </location>
</feature>
<keyword evidence="3" id="KW-0328">Glycosyltransferase</keyword>
<dbReference type="InterPro" id="IPR050256">
    <property type="entry name" value="Glycosyltransferase_2"/>
</dbReference>
<evidence type="ECO:0000259" key="10">
    <source>
        <dbReference type="Pfam" id="PF00535"/>
    </source>
</evidence>
<dbReference type="OrthoDB" id="9811884at2"/>
<comment type="caution">
    <text evidence="11">The sequence shown here is derived from an EMBL/GenBank/DDBJ whole genome shotgun (WGS) entry which is preliminary data.</text>
</comment>
<dbReference type="GO" id="GO:0005886">
    <property type="term" value="C:plasma membrane"/>
    <property type="evidence" value="ECO:0007669"/>
    <property type="project" value="TreeGrafter"/>
</dbReference>
<keyword evidence="6 9" id="KW-1133">Transmembrane helix</keyword>
<evidence type="ECO:0000256" key="4">
    <source>
        <dbReference type="ARBA" id="ARBA00022679"/>
    </source>
</evidence>
<evidence type="ECO:0000256" key="8">
    <source>
        <dbReference type="SAM" id="MobiDB-lite"/>
    </source>
</evidence>
<dbReference type="InterPro" id="IPR029044">
    <property type="entry name" value="Nucleotide-diphossugar_trans"/>
</dbReference>
<dbReference type="CDD" id="cd04187">
    <property type="entry name" value="DPM1_like_bac"/>
    <property type="match status" value="1"/>
</dbReference>
<dbReference type="GO" id="GO:0016757">
    <property type="term" value="F:glycosyltransferase activity"/>
    <property type="evidence" value="ECO:0007669"/>
    <property type="project" value="UniProtKB-KW"/>
</dbReference>
<dbReference type="PANTHER" id="PTHR48090">
    <property type="entry name" value="UNDECAPRENYL-PHOSPHATE 4-DEOXY-4-FORMAMIDO-L-ARABINOSE TRANSFERASE-RELATED"/>
    <property type="match status" value="1"/>
</dbReference>
<evidence type="ECO:0000256" key="6">
    <source>
        <dbReference type="ARBA" id="ARBA00022989"/>
    </source>
</evidence>
<keyword evidence="7 9" id="KW-0472">Membrane</keyword>
<dbReference type="Proteomes" id="UP000248128">
    <property type="component" value="Unassembled WGS sequence"/>
</dbReference>
<reference evidence="11 12" key="1">
    <citation type="submission" date="2018-05" db="EMBL/GenBank/DDBJ databases">
        <title>Reference genomes for bee gut microbiota database.</title>
        <authorList>
            <person name="Ellegaard K.M."/>
        </authorList>
    </citation>
    <scope>NUCLEOTIDE SEQUENCE [LARGE SCALE GENOMIC DNA]</scope>
    <source>
        <strain evidence="11 12">ESL0199</strain>
    </source>
</reference>
<evidence type="ECO:0000256" key="3">
    <source>
        <dbReference type="ARBA" id="ARBA00022676"/>
    </source>
</evidence>
<dbReference type="InterPro" id="IPR001173">
    <property type="entry name" value="Glyco_trans_2-like"/>
</dbReference>
<gene>
    <name evidence="11" type="ORF">DKK74_01030</name>
</gene>
<evidence type="ECO:0000313" key="12">
    <source>
        <dbReference type="Proteomes" id="UP000248128"/>
    </source>
</evidence>
<dbReference type="PANTHER" id="PTHR48090:SF1">
    <property type="entry name" value="PROPHAGE BACTOPRENOL GLUCOSYL TRANSFERASE HOMOLOG"/>
    <property type="match status" value="1"/>
</dbReference>
<evidence type="ECO:0000256" key="5">
    <source>
        <dbReference type="ARBA" id="ARBA00022692"/>
    </source>
</evidence>
<dbReference type="Gene3D" id="3.90.550.10">
    <property type="entry name" value="Spore Coat Polysaccharide Biosynthesis Protein SpsA, Chain A"/>
    <property type="match status" value="1"/>
</dbReference>
<feature type="transmembrane region" description="Helical" evidence="9">
    <location>
        <begin position="303"/>
        <end position="330"/>
    </location>
</feature>
<keyword evidence="4 11" id="KW-0808">Transferase</keyword>
<protein>
    <submittedName>
        <fullName evidence="11">Glycosyltransferase</fullName>
    </submittedName>
</protein>
<proteinExistence type="inferred from homology"/>
<sequence length="349" mass="38426">MNTAGQLKSDLPKSEAAESASGHGGNADDQGFDRDAPQLALVIPCYNEQDVLPITLPALYAKLSDLEKRGFITENSYILLVDDGSDDSTWSIIQSSHSQYPTRVHGLKFSHNRGHQNALYAGLMEALNRGCDAAISMDADLQDDPDAIDAMVKEYAKGSDIVYGVRDNRDTDTVFKRSTADLFYKMMSWLGTDTIPNHADYRLMSRTTLKALSHYTEVNLFLRGIVPSLGFPHSKVYYKRGSRAAGESKYPLKKMMSFAVEGITSFSITPLRAITGIGLISVAVGIVMLIYVLVSFFCGRTVAGWGSVMCSIWILGGLILSGIGVVGEYVGRIYLEVKHRPRYIVEERI</sequence>
<feature type="domain" description="Glycosyltransferase 2-like" evidence="10">
    <location>
        <begin position="41"/>
        <end position="210"/>
    </location>
</feature>
<evidence type="ECO:0000313" key="11">
    <source>
        <dbReference type="EMBL" id="PXY89942.1"/>
    </source>
</evidence>
<comment type="similarity">
    <text evidence="2">Belongs to the glycosyltransferase 2 family.</text>
</comment>
<feature type="region of interest" description="Disordered" evidence="8">
    <location>
        <begin position="1"/>
        <end position="33"/>
    </location>
</feature>
<accession>A0A318N6H6</accession>
<evidence type="ECO:0000256" key="9">
    <source>
        <dbReference type="SAM" id="Phobius"/>
    </source>
</evidence>
<name>A0A318N6H6_9BIFI</name>
<dbReference type="EMBL" id="QGLK01000001">
    <property type="protein sequence ID" value="PXY89942.1"/>
    <property type="molecule type" value="Genomic_DNA"/>
</dbReference>
<dbReference type="Pfam" id="PF00535">
    <property type="entry name" value="Glycos_transf_2"/>
    <property type="match status" value="1"/>
</dbReference>
<keyword evidence="5 9" id="KW-0812">Transmembrane</keyword>
<evidence type="ECO:0000256" key="2">
    <source>
        <dbReference type="ARBA" id="ARBA00006739"/>
    </source>
</evidence>
<dbReference type="SUPFAM" id="SSF53448">
    <property type="entry name" value="Nucleotide-diphospho-sugar transferases"/>
    <property type="match status" value="1"/>
</dbReference>
<evidence type="ECO:0000256" key="7">
    <source>
        <dbReference type="ARBA" id="ARBA00023136"/>
    </source>
</evidence>
<dbReference type="AlphaFoldDB" id="A0A318N6H6"/>
<evidence type="ECO:0000256" key="1">
    <source>
        <dbReference type="ARBA" id="ARBA00004141"/>
    </source>
</evidence>
<comment type="subcellular location">
    <subcellularLocation>
        <location evidence="1">Membrane</location>
        <topology evidence="1">Multi-pass membrane protein</topology>
    </subcellularLocation>
</comment>
<organism evidence="11 12">
    <name type="scientific">Bifidobacterium asteroides</name>
    <dbReference type="NCBI Taxonomy" id="1684"/>
    <lineage>
        <taxon>Bacteria</taxon>
        <taxon>Bacillati</taxon>
        <taxon>Actinomycetota</taxon>
        <taxon>Actinomycetes</taxon>
        <taxon>Bifidobacteriales</taxon>
        <taxon>Bifidobacteriaceae</taxon>
        <taxon>Bifidobacterium</taxon>
    </lineage>
</organism>